<dbReference type="InterPro" id="IPR001841">
    <property type="entry name" value="Znf_RING"/>
</dbReference>
<reference evidence="11 12" key="1">
    <citation type="submission" date="2024-02" db="EMBL/GenBank/DDBJ databases">
        <title>High-quality chromosome-scale genome assembly of Pensacola bahiagrass (Paspalum notatum Flugge var. saurae).</title>
        <authorList>
            <person name="Vega J.M."/>
            <person name="Podio M."/>
            <person name="Orjuela J."/>
            <person name="Siena L.A."/>
            <person name="Pessino S.C."/>
            <person name="Combes M.C."/>
            <person name="Mariac C."/>
            <person name="Albertini E."/>
            <person name="Pupilli F."/>
            <person name="Ortiz J.P.A."/>
            <person name="Leblanc O."/>
        </authorList>
    </citation>
    <scope>NUCLEOTIDE SEQUENCE [LARGE SCALE GENOMIC DNA]</scope>
    <source>
        <strain evidence="11">R1</strain>
        <tissue evidence="11">Leaf</tissue>
    </source>
</reference>
<dbReference type="GO" id="GO:0061630">
    <property type="term" value="F:ubiquitin protein ligase activity"/>
    <property type="evidence" value="ECO:0007669"/>
    <property type="project" value="UniProtKB-EC"/>
</dbReference>
<feature type="compositionally biased region" description="Basic and acidic residues" evidence="9">
    <location>
        <begin position="252"/>
        <end position="264"/>
    </location>
</feature>
<name>A0AAQ3TU88_PASNO</name>
<evidence type="ECO:0000256" key="1">
    <source>
        <dbReference type="ARBA" id="ARBA00000900"/>
    </source>
</evidence>
<evidence type="ECO:0000313" key="11">
    <source>
        <dbReference type="EMBL" id="WVZ77900.1"/>
    </source>
</evidence>
<dbReference type="InterPro" id="IPR045191">
    <property type="entry name" value="MBR1/2-like"/>
</dbReference>
<dbReference type="EC" id="2.3.2.27" evidence="2"/>
<feature type="compositionally biased region" description="Polar residues" evidence="9">
    <location>
        <begin position="133"/>
        <end position="145"/>
    </location>
</feature>
<evidence type="ECO:0000256" key="3">
    <source>
        <dbReference type="ARBA" id="ARBA00022679"/>
    </source>
</evidence>
<keyword evidence="6" id="KW-0833">Ubl conjugation pathway</keyword>
<feature type="compositionally biased region" description="Basic and acidic residues" evidence="9">
    <location>
        <begin position="331"/>
        <end position="340"/>
    </location>
</feature>
<dbReference type="EMBL" id="CP144749">
    <property type="protein sequence ID" value="WVZ77900.1"/>
    <property type="molecule type" value="Genomic_DNA"/>
</dbReference>
<feature type="region of interest" description="Disordered" evidence="9">
    <location>
        <begin position="331"/>
        <end position="407"/>
    </location>
</feature>
<comment type="catalytic activity">
    <reaction evidence="1">
        <text>S-ubiquitinyl-[E2 ubiquitin-conjugating enzyme]-L-cysteine + [acceptor protein]-L-lysine = [E2 ubiquitin-conjugating enzyme]-L-cysteine + N(6)-ubiquitinyl-[acceptor protein]-L-lysine.</text>
        <dbReference type="EC" id="2.3.2.27"/>
    </reaction>
</comment>
<dbReference type="Proteomes" id="UP001341281">
    <property type="component" value="Chromosome 05"/>
</dbReference>
<dbReference type="SMART" id="SM00184">
    <property type="entry name" value="RING"/>
    <property type="match status" value="1"/>
</dbReference>
<feature type="region of interest" description="Disordered" evidence="9">
    <location>
        <begin position="453"/>
        <end position="479"/>
    </location>
</feature>
<evidence type="ECO:0000256" key="7">
    <source>
        <dbReference type="ARBA" id="ARBA00022833"/>
    </source>
</evidence>
<evidence type="ECO:0000256" key="4">
    <source>
        <dbReference type="ARBA" id="ARBA00022723"/>
    </source>
</evidence>
<feature type="compositionally biased region" description="Low complexity" evidence="9">
    <location>
        <begin position="341"/>
        <end position="350"/>
    </location>
</feature>
<dbReference type="PANTHER" id="PTHR22937:SF136">
    <property type="entry name" value="RING-TYPE E3 UBIQUITIN TRANSFERASE"/>
    <property type="match status" value="1"/>
</dbReference>
<keyword evidence="12" id="KW-1185">Reference proteome</keyword>
<feature type="domain" description="RING-type" evidence="10">
    <location>
        <begin position="597"/>
        <end position="638"/>
    </location>
</feature>
<proteinExistence type="predicted"/>
<sequence>MASDPTRERRKTPPLASLLAFLLHLGARRRLLLPAPTPRAGHPIRRRGRLLFSGDGGCRAPRLSSGGWGFQDQKICRTIGYYRTFLKPKYMEEYSGRRSKTEIAFLRRGSRFSSSNQSPEERTNHSSDKPRSSTRLNPTKMTSADNQERPRYIHDSFKYSSSKMAPTSSSKFPLRKFEERRRQPLLPGIDIAESSIRKTEARQLERSKKVIVDGESSGNLHSESVGFSTERAPYPECSHFTGPSGVSAHTVESSRTHRQKDKEVNLGTPGASSSFTNRSIIPGNPTIGAKHISGVQRHGLKNLGCTSVPDAQPSGCPSESVISRRFEFMRKRASDQESSSRSRNLSLGRSPPTDICDIGPEIGTNVQSHPQQIIRRRSRNHQESAVSVRTRRSSPHSTNLSVPNERADGMISLHESSTRNEPSVQEHLSLEEVSAESSIRPFSVELPHDIYSSSRRRTSNTRAESARPSSLFEESPPQLFHGLMGQRDGHRRMTMEGIAEVLVALERIEQEAELSYEQLLVLETNLFLSSFVSHDRHRDMRMDIDNMSYEELLALEERIGSVSTALSEEQFTKCLTRRIYSRVGKEVNKSIDADMKCSICQEEYMEGEEVGRLLCDHQYHVCCIGQWLAQKNWCPVCKAPAAPSLG</sequence>
<organism evidence="11 12">
    <name type="scientific">Paspalum notatum var. saurae</name>
    <dbReference type="NCBI Taxonomy" id="547442"/>
    <lineage>
        <taxon>Eukaryota</taxon>
        <taxon>Viridiplantae</taxon>
        <taxon>Streptophyta</taxon>
        <taxon>Embryophyta</taxon>
        <taxon>Tracheophyta</taxon>
        <taxon>Spermatophyta</taxon>
        <taxon>Magnoliopsida</taxon>
        <taxon>Liliopsida</taxon>
        <taxon>Poales</taxon>
        <taxon>Poaceae</taxon>
        <taxon>PACMAD clade</taxon>
        <taxon>Panicoideae</taxon>
        <taxon>Andropogonodae</taxon>
        <taxon>Paspaleae</taxon>
        <taxon>Paspalinae</taxon>
        <taxon>Paspalum</taxon>
    </lineage>
</organism>
<evidence type="ECO:0000256" key="2">
    <source>
        <dbReference type="ARBA" id="ARBA00012483"/>
    </source>
</evidence>
<accession>A0AAQ3TU88</accession>
<feature type="compositionally biased region" description="Basic and acidic residues" evidence="9">
    <location>
        <begin position="119"/>
        <end position="131"/>
    </location>
</feature>
<dbReference type="InterPro" id="IPR013083">
    <property type="entry name" value="Znf_RING/FYVE/PHD"/>
</dbReference>
<evidence type="ECO:0000256" key="5">
    <source>
        <dbReference type="ARBA" id="ARBA00022771"/>
    </source>
</evidence>
<keyword evidence="3" id="KW-0808">Transferase</keyword>
<evidence type="ECO:0000256" key="6">
    <source>
        <dbReference type="ARBA" id="ARBA00022786"/>
    </source>
</evidence>
<feature type="region of interest" description="Disordered" evidence="9">
    <location>
        <begin position="106"/>
        <end position="152"/>
    </location>
</feature>
<evidence type="ECO:0000256" key="8">
    <source>
        <dbReference type="PROSITE-ProRule" id="PRU00175"/>
    </source>
</evidence>
<evidence type="ECO:0000256" key="9">
    <source>
        <dbReference type="SAM" id="MobiDB-lite"/>
    </source>
</evidence>
<keyword evidence="5 8" id="KW-0863">Zinc-finger</keyword>
<evidence type="ECO:0000259" key="10">
    <source>
        <dbReference type="PROSITE" id="PS50089"/>
    </source>
</evidence>
<dbReference type="Pfam" id="PF13639">
    <property type="entry name" value="zf-RING_2"/>
    <property type="match status" value="1"/>
</dbReference>
<dbReference type="PANTHER" id="PTHR22937">
    <property type="entry name" value="E3 UBIQUITIN-PROTEIN LIGASE RNF165"/>
    <property type="match status" value="1"/>
</dbReference>
<keyword evidence="4" id="KW-0479">Metal-binding</keyword>
<gene>
    <name evidence="11" type="ORF">U9M48_025700</name>
</gene>
<evidence type="ECO:0000313" key="12">
    <source>
        <dbReference type="Proteomes" id="UP001341281"/>
    </source>
</evidence>
<keyword evidence="7" id="KW-0862">Zinc</keyword>
<dbReference type="PROSITE" id="PS50089">
    <property type="entry name" value="ZF_RING_2"/>
    <property type="match status" value="1"/>
</dbReference>
<dbReference type="AlphaFoldDB" id="A0AAQ3TU88"/>
<protein>
    <recommendedName>
        <fullName evidence="2">RING-type E3 ubiquitin transferase</fullName>
        <ecNumber evidence="2">2.3.2.27</ecNumber>
    </recommendedName>
</protein>
<feature type="compositionally biased region" description="Polar residues" evidence="9">
    <location>
        <begin position="270"/>
        <end position="279"/>
    </location>
</feature>
<dbReference type="SUPFAM" id="SSF57850">
    <property type="entry name" value="RING/U-box"/>
    <property type="match status" value="1"/>
</dbReference>
<dbReference type="GO" id="GO:0008270">
    <property type="term" value="F:zinc ion binding"/>
    <property type="evidence" value="ECO:0007669"/>
    <property type="project" value="UniProtKB-KW"/>
</dbReference>
<feature type="region of interest" description="Disordered" evidence="9">
    <location>
        <begin position="240"/>
        <end position="279"/>
    </location>
</feature>
<dbReference type="Gene3D" id="3.30.40.10">
    <property type="entry name" value="Zinc/RING finger domain, C3HC4 (zinc finger)"/>
    <property type="match status" value="1"/>
</dbReference>